<dbReference type="Gene3D" id="2.60.120.200">
    <property type="match status" value="1"/>
</dbReference>
<dbReference type="GO" id="GO:0004553">
    <property type="term" value="F:hydrolase activity, hydrolyzing O-glycosyl compounds"/>
    <property type="evidence" value="ECO:0007669"/>
    <property type="project" value="InterPro"/>
</dbReference>
<dbReference type="CDD" id="cd00413">
    <property type="entry name" value="Glyco_hydrolase_16"/>
    <property type="match status" value="1"/>
</dbReference>
<dbReference type="InterPro" id="IPR013320">
    <property type="entry name" value="ConA-like_dom_sf"/>
</dbReference>
<feature type="compositionally biased region" description="Basic and acidic residues" evidence="2">
    <location>
        <begin position="1"/>
        <end position="19"/>
    </location>
</feature>
<sequence length="295" mass="33984">MNLEPESPHSDRILEDDSRALPAFRSPDQGPFAPQERSSYQLEFQEEFEGATLSEHRWLPFYLPHWSAREKSSARYTLPGKGLHLHIERDQEPWLPDIDGALRVSCLQTGSFSGPVGSCIGQHRFHPDLRVREEQPTLQLYAPLYGYFETRFQAVPIPGYMVALWMIGVETQPHESGEICICEVFGQDMTAETAQVRYGVHPFGDTSLYDEFYTETFQMDASQFHTYAVDWKPDSLTFFVDGVAVRTIHQSPSYPMQFMLTLYELPHQLTEASVDAPWPRTAHIDYVRGYRRRGQ</sequence>
<dbReference type="CAZy" id="GH16">
    <property type="family name" value="Glycoside Hydrolase Family 16"/>
</dbReference>
<dbReference type="OrthoDB" id="9809583at2"/>
<evidence type="ECO:0000313" key="4">
    <source>
        <dbReference type="EMBL" id="ACO48163.1"/>
    </source>
</evidence>
<comment type="similarity">
    <text evidence="1">Belongs to the glycosyl hydrolase 16 family.</text>
</comment>
<keyword evidence="5" id="KW-1185">Reference proteome</keyword>
<evidence type="ECO:0000256" key="2">
    <source>
        <dbReference type="SAM" id="MobiDB-lite"/>
    </source>
</evidence>
<evidence type="ECO:0000259" key="3">
    <source>
        <dbReference type="PROSITE" id="PS51762"/>
    </source>
</evidence>
<dbReference type="HOGENOM" id="CLU_050643_0_0_0"/>
<dbReference type="SUPFAM" id="SSF49899">
    <property type="entry name" value="Concanavalin A-like lectins/glucanases"/>
    <property type="match status" value="1"/>
</dbReference>
<reference evidence="4 5" key="1">
    <citation type="journal article" date="2009" name="PLoS Genet.">
        <title>Alliance of proteomics and genomics to unravel the specificities of Sahara bacterium Deinococcus deserti.</title>
        <authorList>
            <person name="de Groot A."/>
            <person name="Dulermo R."/>
            <person name="Ortet P."/>
            <person name="Blanchard L."/>
            <person name="Guerin P."/>
            <person name="Fernandez B."/>
            <person name="Vacherie B."/>
            <person name="Dossat C."/>
            <person name="Jolivet E."/>
            <person name="Siguier P."/>
            <person name="Chandler M."/>
            <person name="Barakat M."/>
            <person name="Dedieu A."/>
            <person name="Barbe V."/>
            <person name="Heulin T."/>
            <person name="Sommer S."/>
            <person name="Achouak W."/>
            <person name="Armengaud J."/>
        </authorList>
    </citation>
    <scope>NUCLEOTIDE SEQUENCE [LARGE SCALE GENOMIC DNA]</scope>
    <source>
        <strain evidence="5">DSM 17065 / CIP 109153 / LMG 22923 / VCD115</strain>
        <plasmid evidence="5">pDeide3</plasmid>
    </source>
</reference>
<dbReference type="Proteomes" id="UP000002208">
    <property type="component" value="Plasmid 3"/>
</dbReference>
<dbReference type="PANTHER" id="PTHR10963:SF55">
    <property type="entry name" value="GLYCOSIDE HYDROLASE FAMILY 16 PROTEIN"/>
    <property type="match status" value="1"/>
</dbReference>
<dbReference type="AlphaFoldDB" id="C1D3T4"/>
<proteinExistence type="inferred from homology"/>
<dbReference type="PROSITE" id="PS51762">
    <property type="entry name" value="GH16_2"/>
    <property type="match status" value="1"/>
</dbReference>
<organism evidence="4 5">
    <name type="scientific">Deinococcus deserti (strain DSM 17065 / CIP 109153 / LMG 22923 / VCD115)</name>
    <dbReference type="NCBI Taxonomy" id="546414"/>
    <lineage>
        <taxon>Bacteria</taxon>
        <taxon>Thermotogati</taxon>
        <taxon>Deinococcota</taxon>
        <taxon>Deinococci</taxon>
        <taxon>Deinococcales</taxon>
        <taxon>Deinococcaceae</taxon>
        <taxon>Deinococcus</taxon>
    </lineage>
</organism>
<dbReference type="EMBL" id="CP001117">
    <property type="protein sequence ID" value="ACO48163.1"/>
    <property type="molecule type" value="Genomic_DNA"/>
</dbReference>
<evidence type="ECO:0000313" key="5">
    <source>
        <dbReference type="Proteomes" id="UP000002208"/>
    </source>
</evidence>
<accession>C1D3T4</accession>
<geneLocation type="plasmid" evidence="5">
    <name>pDeide3</name>
</geneLocation>
<dbReference type="PANTHER" id="PTHR10963">
    <property type="entry name" value="GLYCOSYL HYDROLASE-RELATED"/>
    <property type="match status" value="1"/>
</dbReference>
<feature type="region of interest" description="Disordered" evidence="2">
    <location>
        <begin position="1"/>
        <end position="36"/>
    </location>
</feature>
<dbReference type="RefSeq" id="WP_012695035.1">
    <property type="nucleotide sequence ID" value="NC_012528.1"/>
</dbReference>
<protein>
    <submittedName>
        <fullName evidence="4">Putative O-Glycosyl hydrolase</fullName>
    </submittedName>
</protein>
<gene>
    <name evidence="4" type="ordered locus">Deide_3p02070</name>
</gene>
<name>C1D3T4_DEIDV</name>
<feature type="domain" description="GH16" evidence="3">
    <location>
        <begin position="26"/>
        <end position="295"/>
    </location>
</feature>
<evidence type="ECO:0000256" key="1">
    <source>
        <dbReference type="ARBA" id="ARBA00006865"/>
    </source>
</evidence>
<dbReference type="KEGG" id="ddr:Deide_3p02070"/>
<dbReference type="GO" id="GO:0005975">
    <property type="term" value="P:carbohydrate metabolic process"/>
    <property type="evidence" value="ECO:0007669"/>
    <property type="project" value="InterPro"/>
</dbReference>
<dbReference type="InterPro" id="IPR000757">
    <property type="entry name" value="Beta-glucanase-like"/>
</dbReference>
<dbReference type="Pfam" id="PF00722">
    <property type="entry name" value="Glyco_hydro_16"/>
    <property type="match status" value="1"/>
</dbReference>
<keyword evidence="4" id="KW-0378">Hydrolase</keyword>
<keyword evidence="4" id="KW-0614">Plasmid</keyword>
<dbReference type="InterPro" id="IPR050546">
    <property type="entry name" value="Glycosyl_Hydrlase_16"/>
</dbReference>